<feature type="domain" description="Flagellar basal-body/hook protein C-terminal" evidence="7">
    <location>
        <begin position="526"/>
        <end position="567"/>
    </location>
</feature>
<keyword evidence="10" id="KW-0969">Cilium</keyword>
<dbReference type="KEGG" id="pcor:KS4_12190"/>
<protein>
    <recommendedName>
        <fullName evidence="3 5">Flagellar hook protein FlgE</fullName>
    </recommendedName>
</protein>
<keyword evidence="4 5" id="KW-0975">Bacterial flagellum</keyword>
<comment type="subcellular location">
    <subcellularLocation>
        <location evidence="1 5">Bacterial flagellum basal body</location>
    </subcellularLocation>
</comment>
<dbReference type="Pfam" id="PF07559">
    <property type="entry name" value="FlgE_D2"/>
    <property type="match status" value="1"/>
</dbReference>
<dbReference type="InterPro" id="IPR019776">
    <property type="entry name" value="Flagellar_basal_body_rod_CS"/>
</dbReference>
<dbReference type="InterPro" id="IPR001444">
    <property type="entry name" value="Flag_bb_rod_N"/>
</dbReference>
<dbReference type="Proteomes" id="UP000317369">
    <property type="component" value="Chromosome"/>
</dbReference>
<dbReference type="AlphaFoldDB" id="A0A517YSH2"/>
<evidence type="ECO:0000259" key="6">
    <source>
        <dbReference type="Pfam" id="PF00460"/>
    </source>
</evidence>
<dbReference type="Gene3D" id="2.60.98.20">
    <property type="entry name" value="Flagellar hook protein FlgE"/>
    <property type="match status" value="1"/>
</dbReference>
<dbReference type="EMBL" id="CP036425">
    <property type="protein sequence ID" value="QDU33174.1"/>
    <property type="molecule type" value="Genomic_DNA"/>
</dbReference>
<dbReference type="GO" id="GO:0009425">
    <property type="term" value="C:bacterial-type flagellum basal body"/>
    <property type="evidence" value="ECO:0007669"/>
    <property type="project" value="UniProtKB-SubCell"/>
</dbReference>
<sequence>MGLGTSMYTALSGLTSNSQLLSVSGNNISNVNTTAFKRTQVSFETQISTTLKSGSSPTDSLGGTNPVQLGLGVRMGSTRKDFTSGTPQPTGISTNMAIDGNGFFIVEQNGSRFFTRDGGFVLDRDFNLVSPSSGALVQGYPIDNDYNIVEGVFQPINIPIGVMTIAEKTENVNLSGNLNVGGDIGTQGSTHESQVMYSDAAGTTIATETTPLDSLYKADGTKMFNVGDVITIEGVTRGGATVTKMTFEVGATNTTDSDTNGTTLQEYMDFMQGSLGIDTTQTGAGVTLNAGKLTVTGNYGTGNEYRIEDGNIIVNKGASPTVPFDMSITEHAVGESSKTSFIVYDSLGNELKVNMTYVLESRDDSGSTWRFYAQSDQDTDIDTVIGTGTIQFDNNGQYIGAADAEIILNRDGTGAETPQSINLNFNAPNGQITSLQSTAGQVSMILQDGSALGTLEDFTVSANGVITGVFSNSLLRNLGQIPLAMFANNEGLEELGGNLYRASTNSGTPIMVAPTSGGSGKVIGRAVEGSNVDLAEEFLNMINASTGFSANSRVMSTSNSMMQELLSTIR</sequence>
<dbReference type="RefSeq" id="WP_145075873.1">
    <property type="nucleotide sequence ID" value="NZ_CP036425.1"/>
</dbReference>
<proteinExistence type="inferred from homology"/>
<feature type="domain" description="Flagellar basal body rod protein N-terminal" evidence="6">
    <location>
        <begin position="7"/>
        <end position="37"/>
    </location>
</feature>
<evidence type="ECO:0000256" key="2">
    <source>
        <dbReference type="ARBA" id="ARBA00009677"/>
    </source>
</evidence>
<dbReference type="PANTHER" id="PTHR30435">
    <property type="entry name" value="FLAGELLAR PROTEIN"/>
    <property type="match status" value="1"/>
</dbReference>
<dbReference type="InterPro" id="IPR020013">
    <property type="entry name" value="Flagellar_FlgE/F/G"/>
</dbReference>
<feature type="domain" description="Flagellar hook protein FlgE D2" evidence="8">
    <location>
        <begin position="323"/>
        <end position="449"/>
    </location>
</feature>
<comment type="function">
    <text evidence="5">A flexible structure which links the flagellar filament to the drive apparatus in the basal body.</text>
</comment>
<organism evidence="10 11">
    <name type="scientific">Poriferisphaera corsica</name>
    <dbReference type="NCBI Taxonomy" id="2528020"/>
    <lineage>
        <taxon>Bacteria</taxon>
        <taxon>Pseudomonadati</taxon>
        <taxon>Planctomycetota</taxon>
        <taxon>Phycisphaerae</taxon>
        <taxon>Phycisphaerales</taxon>
        <taxon>Phycisphaeraceae</taxon>
        <taxon>Poriferisphaera</taxon>
    </lineage>
</organism>
<evidence type="ECO:0000256" key="3">
    <source>
        <dbReference type="ARBA" id="ARBA00019015"/>
    </source>
</evidence>
<evidence type="ECO:0000256" key="1">
    <source>
        <dbReference type="ARBA" id="ARBA00004117"/>
    </source>
</evidence>
<gene>
    <name evidence="10" type="primary">flgE</name>
    <name evidence="10" type="ORF">KS4_12190</name>
</gene>
<dbReference type="Pfam" id="PF06429">
    <property type="entry name" value="Flg_bbr_C"/>
    <property type="match status" value="1"/>
</dbReference>
<evidence type="ECO:0000259" key="9">
    <source>
        <dbReference type="Pfam" id="PF22692"/>
    </source>
</evidence>
<dbReference type="InterPro" id="IPR037058">
    <property type="entry name" value="Falgellar_hook_FlgE_sf"/>
</dbReference>
<keyword evidence="10" id="KW-0966">Cell projection</keyword>
<dbReference type="GO" id="GO:0071978">
    <property type="term" value="P:bacterial-type flagellum-dependent swarming motility"/>
    <property type="evidence" value="ECO:0007669"/>
    <property type="project" value="TreeGrafter"/>
</dbReference>
<dbReference type="PROSITE" id="PS00588">
    <property type="entry name" value="FLAGELLA_BB_ROD"/>
    <property type="match status" value="1"/>
</dbReference>
<dbReference type="InterPro" id="IPR010930">
    <property type="entry name" value="Flg_bb/hook_C_dom"/>
</dbReference>
<dbReference type="PANTHER" id="PTHR30435:SF1">
    <property type="entry name" value="FLAGELLAR HOOK PROTEIN FLGE"/>
    <property type="match status" value="1"/>
</dbReference>
<evidence type="ECO:0000313" key="11">
    <source>
        <dbReference type="Proteomes" id="UP000317369"/>
    </source>
</evidence>
<accession>A0A517YSH2</accession>
<dbReference type="InterPro" id="IPR053967">
    <property type="entry name" value="LlgE_F_G-like_D1"/>
</dbReference>
<dbReference type="SUPFAM" id="SSF117143">
    <property type="entry name" value="Flagellar hook protein flgE"/>
    <property type="match status" value="1"/>
</dbReference>
<feature type="domain" description="Flagellar hook protein FlgE/F/G-like D1" evidence="9">
    <location>
        <begin position="97"/>
        <end position="163"/>
    </location>
</feature>
<dbReference type="OrthoDB" id="9804559at2"/>
<reference evidence="10 11" key="1">
    <citation type="submission" date="2019-02" db="EMBL/GenBank/DDBJ databases">
        <title>Deep-cultivation of Planctomycetes and their phenomic and genomic characterization uncovers novel biology.</title>
        <authorList>
            <person name="Wiegand S."/>
            <person name="Jogler M."/>
            <person name="Boedeker C."/>
            <person name="Pinto D."/>
            <person name="Vollmers J."/>
            <person name="Rivas-Marin E."/>
            <person name="Kohn T."/>
            <person name="Peeters S.H."/>
            <person name="Heuer A."/>
            <person name="Rast P."/>
            <person name="Oberbeckmann S."/>
            <person name="Bunk B."/>
            <person name="Jeske O."/>
            <person name="Meyerdierks A."/>
            <person name="Storesund J.E."/>
            <person name="Kallscheuer N."/>
            <person name="Luecker S."/>
            <person name="Lage O.M."/>
            <person name="Pohl T."/>
            <person name="Merkel B.J."/>
            <person name="Hornburger P."/>
            <person name="Mueller R.-W."/>
            <person name="Bruemmer F."/>
            <person name="Labrenz M."/>
            <person name="Spormann A.M."/>
            <person name="Op den Camp H."/>
            <person name="Overmann J."/>
            <person name="Amann R."/>
            <person name="Jetten M.S.M."/>
            <person name="Mascher T."/>
            <person name="Medema M.H."/>
            <person name="Devos D.P."/>
            <person name="Kaster A.-K."/>
            <person name="Ovreas L."/>
            <person name="Rohde M."/>
            <person name="Galperin M.Y."/>
            <person name="Jogler C."/>
        </authorList>
    </citation>
    <scope>NUCLEOTIDE SEQUENCE [LARGE SCALE GENOMIC DNA]</scope>
    <source>
        <strain evidence="10 11">KS4</strain>
    </source>
</reference>
<dbReference type="InterPro" id="IPR011491">
    <property type="entry name" value="FlgE_D2"/>
</dbReference>
<dbReference type="Pfam" id="PF00460">
    <property type="entry name" value="Flg_bb_rod"/>
    <property type="match status" value="1"/>
</dbReference>
<evidence type="ECO:0000259" key="8">
    <source>
        <dbReference type="Pfam" id="PF07559"/>
    </source>
</evidence>
<keyword evidence="10" id="KW-0282">Flagellum</keyword>
<evidence type="ECO:0000313" key="10">
    <source>
        <dbReference type="EMBL" id="QDU33174.1"/>
    </source>
</evidence>
<comment type="similarity">
    <text evidence="2 5">Belongs to the flagella basal body rod proteins family.</text>
</comment>
<evidence type="ECO:0000256" key="5">
    <source>
        <dbReference type="RuleBase" id="RU362116"/>
    </source>
</evidence>
<dbReference type="InterPro" id="IPR037925">
    <property type="entry name" value="FlgE/F/G-like"/>
</dbReference>
<keyword evidence="11" id="KW-1185">Reference proteome</keyword>
<dbReference type="GO" id="GO:0009424">
    <property type="term" value="C:bacterial-type flagellum hook"/>
    <property type="evidence" value="ECO:0007669"/>
    <property type="project" value="TreeGrafter"/>
</dbReference>
<evidence type="ECO:0000256" key="4">
    <source>
        <dbReference type="ARBA" id="ARBA00023143"/>
    </source>
</evidence>
<name>A0A517YSH2_9BACT</name>
<dbReference type="NCBIfam" id="TIGR03506">
    <property type="entry name" value="FlgEFG_subfam"/>
    <property type="match status" value="2"/>
</dbReference>
<dbReference type="GO" id="GO:0005829">
    <property type="term" value="C:cytosol"/>
    <property type="evidence" value="ECO:0007669"/>
    <property type="project" value="TreeGrafter"/>
</dbReference>
<dbReference type="Pfam" id="PF22692">
    <property type="entry name" value="LlgE_F_G_D1"/>
    <property type="match status" value="1"/>
</dbReference>
<evidence type="ECO:0000259" key="7">
    <source>
        <dbReference type="Pfam" id="PF06429"/>
    </source>
</evidence>